<dbReference type="PATRIC" id="fig|1224164.3.peg.500"/>
<feature type="compositionally biased region" description="Low complexity" evidence="1">
    <location>
        <begin position="7"/>
        <end position="18"/>
    </location>
</feature>
<sequence length="115" mass="11971">MPPLDPPTSTDTSSATLAFDPVASNEALTRMGELAAELARAHQGLPPTLPKGAAGRGFAAYEKALGEVYAGLHERTAAAFDVLSRGVTAALQQVEELRATDEAHAASTRAIWGRS</sequence>
<proteinExistence type="predicted"/>
<dbReference type="RefSeq" id="WP_025251957.1">
    <property type="nucleotide sequence ID" value="NZ_CP004353.1"/>
</dbReference>
<name>W5XYY7_9CORY</name>
<reference evidence="2 3" key="1">
    <citation type="submission" date="2013-02" db="EMBL/GenBank/DDBJ databases">
        <title>The complete genome sequence of Corynebacterium vitaeruminis DSM 20294.</title>
        <authorList>
            <person name="Ruckert C."/>
            <person name="Albersmeier A."/>
            <person name="Kalinowski J."/>
        </authorList>
    </citation>
    <scope>NUCLEOTIDE SEQUENCE [LARGE SCALE GENOMIC DNA]</scope>
    <source>
        <strain evidence="3">ATCC 10234</strain>
    </source>
</reference>
<dbReference type="STRING" id="1224164.B843_02540"/>
<dbReference type="KEGG" id="cvt:B843_02540"/>
<dbReference type="EMBL" id="CP004353">
    <property type="protein sequence ID" value="AHI21899.1"/>
    <property type="molecule type" value="Genomic_DNA"/>
</dbReference>
<evidence type="ECO:0000313" key="2">
    <source>
        <dbReference type="EMBL" id="AHI21899.1"/>
    </source>
</evidence>
<feature type="region of interest" description="Disordered" evidence="1">
    <location>
        <begin position="1"/>
        <end position="20"/>
    </location>
</feature>
<organism evidence="2 3">
    <name type="scientific">Corynebacterium vitaeruminis DSM 20294</name>
    <dbReference type="NCBI Taxonomy" id="1224164"/>
    <lineage>
        <taxon>Bacteria</taxon>
        <taxon>Bacillati</taxon>
        <taxon>Actinomycetota</taxon>
        <taxon>Actinomycetes</taxon>
        <taxon>Mycobacteriales</taxon>
        <taxon>Corynebacteriaceae</taxon>
        <taxon>Corynebacterium</taxon>
    </lineage>
</organism>
<accession>W5XYY7</accession>
<evidence type="ECO:0000313" key="3">
    <source>
        <dbReference type="Proteomes" id="UP000019222"/>
    </source>
</evidence>
<keyword evidence="3" id="KW-1185">Reference proteome</keyword>
<protein>
    <submittedName>
        <fullName evidence="2">Uncharacterized protein</fullName>
    </submittedName>
</protein>
<dbReference type="HOGENOM" id="CLU_2104909_0_0_11"/>
<gene>
    <name evidence="2" type="ORF">B843_02540</name>
</gene>
<dbReference type="Proteomes" id="UP000019222">
    <property type="component" value="Chromosome"/>
</dbReference>
<evidence type="ECO:0000256" key="1">
    <source>
        <dbReference type="SAM" id="MobiDB-lite"/>
    </source>
</evidence>
<dbReference type="AlphaFoldDB" id="W5XYY7"/>